<accession>A0A1I0BRL5</accession>
<dbReference type="Gene3D" id="3.10.620.30">
    <property type="match status" value="1"/>
</dbReference>
<evidence type="ECO:0000313" key="2">
    <source>
        <dbReference type="EMBL" id="SET09542.1"/>
    </source>
</evidence>
<dbReference type="RefSeq" id="WP_090441314.1">
    <property type="nucleotide sequence ID" value="NZ_FOHU01000004.1"/>
</dbReference>
<dbReference type="SUPFAM" id="SSF54001">
    <property type="entry name" value="Cysteine proteinases"/>
    <property type="match status" value="1"/>
</dbReference>
<dbReference type="InterPro" id="IPR002931">
    <property type="entry name" value="Transglutaminase-like"/>
</dbReference>
<evidence type="ECO:0000313" key="3">
    <source>
        <dbReference type="Proteomes" id="UP000199568"/>
    </source>
</evidence>
<organism evidence="2 3">
    <name type="scientific">Natronincola peptidivorans</name>
    <dbReference type="NCBI Taxonomy" id="426128"/>
    <lineage>
        <taxon>Bacteria</taxon>
        <taxon>Bacillati</taxon>
        <taxon>Bacillota</taxon>
        <taxon>Clostridia</taxon>
        <taxon>Peptostreptococcales</taxon>
        <taxon>Natronincolaceae</taxon>
        <taxon>Natronincola</taxon>
    </lineage>
</organism>
<keyword evidence="3" id="KW-1185">Reference proteome</keyword>
<reference evidence="2 3" key="1">
    <citation type="submission" date="2016-10" db="EMBL/GenBank/DDBJ databases">
        <authorList>
            <person name="de Groot N.N."/>
        </authorList>
    </citation>
    <scope>NUCLEOTIDE SEQUENCE [LARGE SCALE GENOMIC DNA]</scope>
    <source>
        <strain evidence="2 3">DSM 18979</strain>
    </source>
</reference>
<dbReference type="Proteomes" id="UP000199568">
    <property type="component" value="Unassembled WGS sequence"/>
</dbReference>
<evidence type="ECO:0000259" key="1">
    <source>
        <dbReference type="Pfam" id="PF01841"/>
    </source>
</evidence>
<dbReference type="EMBL" id="FOHU01000004">
    <property type="protein sequence ID" value="SET09542.1"/>
    <property type="molecule type" value="Genomic_DNA"/>
</dbReference>
<name>A0A1I0BRL5_9FIRM</name>
<protein>
    <submittedName>
        <fullName evidence="2">Transglutaminase-like superfamily protein</fullName>
    </submittedName>
</protein>
<feature type="domain" description="Transglutaminase-like" evidence="1">
    <location>
        <begin position="65"/>
        <end position="154"/>
    </location>
</feature>
<gene>
    <name evidence="2" type="ORF">SAMN05660297_01386</name>
</gene>
<sequence length="298" mass="35206">MKLDSCVAFYYEQGLTSSPGAYQHLLDDFPTDIPQLCESIHKFMLIDLWVNMQLVTVQQEYLNDSRLRSIEEKLREVVKRDDSSLKNSRDSQKALLGNCRDLSLMLCSILRYHKIPARLRSGFASFFDPFHKKNFDHWVCEYWNRSEERWIMVDIWMSQIHLKKEMLPIQLFEGLLKLHYNPYDVKGEDFMTGGEAWVNCRENGHDPENYGTEEEHLNGMWFVRDNMIRDLLCLNKLEPLPWDCWGMMGKENSVIARRELEHMDKIAKLLNTKNFSVFNLQEQLEALQIKDCILKSLG</sequence>
<dbReference type="OrthoDB" id="148799at2"/>
<dbReference type="STRING" id="426128.SAMN05660297_01386"/>
<dbReference type="AlphaFoldDB" id="A0A1I0BRL5"/>
<proteinExistence type="predicted"/>
<dbReference type="Pfam" id="PF01841">
    <property type="entry name" value="Transglut_core"/>
    <property type="match status" value="1"/>
</dbReference>
<dbReference type="InterPro" id="IPR038765">
    <property type="entry name" value="Papain-like_cys_pep_sf"/>
</dbReference>